<name>Q31F41_HYDCU</name>
<evidence type="ECO:0000256" key="1">
    <source>
        <dbReference type="SAM" id="MobiDB-lite"/>
    </source>
</evidence>
<feature type="compositionally biased region" description="Basic and acidic residues" evidence="1">
    <location>
        <begin position="297"/>
        <end position="307"/>
    </location>
</feature>
<protein>
    <recommendedName>
        <fullName evidence="3">TnsE C-terminal domain-containing protein</fullName>
    </recommendedName>
</protein>
<reference evidence="2" key="1">
    <citation type="submission" date="2006-07" db="EMBL/GenBank/DDBJ databases">
        <title>Complete sequence of Thiomicrospira crunogena XCL-2.</title>
        <authorList>
            <consortium name="US DOE Joint Genome Institute"/>
            <person name="Copeland A."/>
            <person name="Lucas S."/>
            <person name="Lapidus A."/>
            <person name="Barry K."/>
            <person name="Detter J.C."/>
            <person name="Glavina del Rio T."/>
            <person name="Hammon N."/>
            <person name="Israni S."/>
            <person name="Dalin E."/>
            <person name="Tice H."/>
            <person name="Pitluck S."/>
            <person name="Chain P."/>
            <person name="Malfatti S."/>
            <person name="Shin M."/>
            <person name="Vergez L."/>
            <person name="Schmutz J."/>
            <person name="Larimer F."/>
            <person name="Land M."/>
            <person name="Hauser L."/>
            <person name="Kyrpides N."/>
            <person name="Lykidis A."/>
            <person name="Scott K.M."/>
            <person name="Sievert S."/>
            <person name="Kerfeld C."/>
            <person name="Freyermuth S."/>
            <person name="Dobrinski K."/>
            <person name="Boller A."/>
            <person name="Fitzpatrick K."/>
            <person name="Thoma P."/>
            <person name="Moore J."/>
            <person name="Richardson P."/>
        </authorList>
    </citation>
    <scope>NUCLEOTIDE SEQUENCE</scope>
    <source>
        <strain evidence="2">XCL-2</strain>
    </source>
</reference>
<accession>Q31F41</accession>
<feature type="compositionally biased region" description="Basic and acidic residues" evidence="1">
    <location>
        <begin position="360"/>
        <end position="376"/>
    </location>
</feature>
<feature type="region of interest" description="Disordered" evidence="1">
    <location>
        <begin position="360"/>
        <end position="401"/>
    </location>
</feature>
<dbReference type="STRING" id="317025.Tcr_1640"/>
<gene>
    <name evidence="2" type="ordered locus">Tcr_1640</name>
</gene>
<dbReference type="KEGG" id="tcx:Tcr_1640"/>
<dbReference type="HOGENOM" id="CLU_468297_0_0_6"/>
<feature type="compositionally biased region" description="Polar residues" evidence="1">
    <location>
        <begin position="385"/>
        <end position="395"/>
    </location>
</feature>
<feature type="region of interest" description="Disordered" evidence="1">
    <location>
        <begin position="288"/>
        <end position="336"/>
    </location>
</feature>
<dbReference type="EMBL" id="CP000109">
    <property type="protein sequence ID" value="ABB42232.1"/>
    <property type="molecule type" value="Genomic_DNA"/>
</dbReference>
<dbReference type="AlphaFoldDB" id="Q31F41"/>
<evidence type="ECO:0008006" key="3">
    <source>
        <dbReference type="Google" id="ProtNLM"/>
    </source>
</evidence>
<dbReference type="OrthoDB" id="6736327at2"/>
<sequence>MPRQIYYQNVPPIKEFPNGSWTIIWHGKVSRNPNIPSEPLIELHLRSKEKDEIIEVGVGQLPILTIGAHFLNKRLTTGTPDKIENLILPGINISQENIKVITAWEKIEDGKYAINPNSMKIPFSAASTKCLAINYNDDPFGIVIPTSEIARFYFCQSTDLAHSAFWGEYTHSLDQIINLEKCGFDEETDRAIVHLRQHFSNDDAWTIGRILNDEIALLGIQEIHNSLLRGIDTDHSGIFSCGIPYVGITRWIAKGIQMGTNEHPRYLITQLIKCSHPFPFTQLQVSRDNDAGQAAPETDKSQNEKKPYNRPNRQKKSNEESNPLNSESETHKNLPISNILSRSAQFDFIENKEIIKPESKEYNEYKSMPDKPKAPDAKGAGTGQGDYSQNSTNEQAKVKRRNGVGADLSMLTEAVQILKDGGMDIKIRMTSTLPLASSPHRRQWAYLDSGTQTKRNVIAIDIKRNSTHYCWVDIEQRRKGECAVGLLKSDKPIGDEVLLTILKNLSRLKGIWGGSKGNAVSDFNIYYNRVLHTWDSAPILAKIIETKTQKI</sequence>
<proteinExistence type="predicted"/>
<evidence type="ECO:0000313" key="2">
    <source>
        <dbReference type="EMBL" id="ABB42232.1"/>
    </source>
</evidence>
<organism evidence="2">
    <name type="scientific">Hydrogenovibrio crunogenus (strain DSM 25203 / XCL-2)</name>
    <name type="common">Thiomicrospira crunogena</name>
    <dbReference type="NCBI Taxonomy" id="317025"/>
    <lineage>
        <taxon>Bacteria</taxon>
        <taxon>Pseudomonadati</taxon>
        <taxon>Pseudomonadota</taxon>
        <taxon>Gammaproteobacteria</taxon>
        <taxon>Thiotrichales</taxon>
        <taxon>Piscirickettsiaceae</taxon>
        <taxon>Hydrogenovibrio</taxon>
    </lineage>
</organism>
<dbReference type="eggNOG" id="ENOG5031F5J">
    <property type="taxonomic scope" value="Bacteria"/>
</dbReference>